<dbReference type="STRING" id="1915309.AXG55_02670"/>
<dbReference type="InterPro" id="IPR049468">
    <property type="entry name" value="Restrct_endonuc-II-like_dom"/>
</dbReference>
<proteinExistence type="predicted"/>
<dbReference type="Proteomes" id="UP000184731">
    <property type="component" value="Chromosome"/>
</dbReference>
<evidence type="ECO:0000313" key="2">
    <source>
        <dbReference type="EMBL" id="APJ02881.1"/>
    </source>
</evidence>
<gene>
    <name evidence="2" type="ORF">AXG55_02670</name>
</gene>
<accession>A0A1L4CY44</accession>
<dbReference type="OrthoDB" id="9757917at2"/>
<dbReference type="KEGG" id="saqi:AXG55_02670"/>
<evidence type="ECO:0000313" key="3">
    <source>
        <dbReference type="Proteomes" id="UP000184731"/>
    </source>
</evidence>
<sequence length="1355" mass="160550">MNNIQLKRQLLKYRDSLEGFTPKNSSLFYKHNVSTTINLTIDDNENVDISKNDSPINRHLRWISKEFEQIFIAKKFDLNSYLLIEKKLNSNLFQKLEKLTYISESYERKFGNSCLYLLGPFLSWQSNCNKTNAPIFKIPVYLNKNSKDQYHLYFHKETITFNEVLLHYLEYFFNIKFDSDKEFHSVNYAFHYFTEILRNHGIFFQYLNYKYEFKDDYVDNQFLIYDFMNIDILENENLSLYKDYNEIVKLNDASNILHDLLKKEDLNHVEKNENRAVYPDTKDELKYFIYKNELRNILDIAKNERSVVLSLPIGVQKNDILCDIILNAVIQNKKVLFVSENKNYLDSLYQKMLMHSLNKNIIIVNDNQLNKDEIFSDILKFNDEKSNYNLDDDFLKVIYDNEKIKININNFYSMTQEKHLKSGLKNVEIIHKALNVKKELSDENIFKKFGHIEWEKLSQILAEIDGIQYFYSRLDNSLDSPWIYKHTETTKTKELFNVLLEIKNNITQLNCEKKYLNYKISQFQPFNDSLDYLNEYAVFINRNNLDLEISYDYKEIWEKNISWPSDLINYSNQIKLLILEMDLNKKGYLAIKLNTDPTLVLELEKYFSLPHNFTKFFSKKYWSMCMMVKNICPTWDGSLQPFIQFQNYLNAFEKLSSLVADISAKSINDPSNPNHVIEIANKIQIDLEKIFQIFYDASMILIPNHFNEATNSYYSYKNVMQIIRNIADTVKNREECDFKIDEYWNRLNNFIDINRLKISHVEKKIALIGVLIDRIDDIDFIHQYNNIINKIKDKFDIINLDLNIIESLSHHQGKWKDIVFSSVIVGWFGEIIADYPSIRNFGKMLFSYYDNEIIKNYAYYNRNKYIYCQNEISKNYPDLTDNKIFKELSNQFLNYFSIGNPNHFNDDEFTLFQKIMPLWMMTPHSASRFLPLKQELFDLVIFDNFPIHSMNKAIPLIYRAQQIFIIKEAHHSSISSSKDDNSRSSDNIDKIIFKNSLQYEFKNTSCHLNEALLAFYNVALCKGDLYFAQRPMVFLSESQIQYIQINTDWKNKTEVIGNHFLNLMESNPHQSFAIVTISIEQSLKYNDYLTRVIQINEFIPWSIQGFTYVNQQNPHVKICIQDIENMTFEQFDNVIFIIDSHDSLLIKSKLFENDNINFFIAKIISIVKDKFYIFSSFPLNDFDTSEKAYVDNYYMCLLGRLLKYSKVLSEDNIDAAFSILKSFKGNNKLFSNKKVNEFSNYVKLELENLGYKVSESIGFHHVCIDLAIHHPFKKNQYILGIICDEGFLSSNEKLSDTTLDIQVLTKLGWNIEKLYSIDWLKDPLAELNNIHLILQKIMQIERGNIVEYNELNAII</sequence>
<feature type="domain" description="Restriction endonuclease type II-like" evidence="1">
    <location>
        <begin position="1238"/>
        <end position="1331"/>
    </location>
</feature>
<dbReference type="RefSeq" id="WP_148696592.1">
    <property type="nucleotide sequence ID" value="NZ_CP017834.1"/>
</dbReference>
<dbReference type="Pfam" id="PF18741">
    <property type="entry name" value="MTES_1575"/>
    <property type="match status" value="1"/>
</dbReference>
<organism evidence="2 3">
    <name type="scientific">Silvanigrella aquatica</name>
    <dbReference type="NCBI Taxonomy" id="1915309"/>
    <lineage>
        <taxon>Bacteria</taxon>
        <taxon>Pseudomonadati</taxon>
        <taxon>Bdellovibrionota</taxon>
        <taxon>Oligoflexia</taxon>
        <taxon>Silvanigrellales</taxon>
        <taxon>Silvanigrellaceae</taxon>
        <taxon>Silvanigrella</taxon>
    </lineage>
</organism>
<dbReference type="Pfam" id="PF13195">
    <property type="entry name" value="DUF4011"/>
    <property type="match status" value="1"/>
</dbReference>
<evidence type="ECO:0000259" key="1">
    <source>
        <dbReference type="Pfam" id="PF18741"/>
    </source>
</evidence>
<protein>
    <recommendedName>
        <fullName evidence="1">Restriction endonuclease type II-like domain-containing protein</fullName>
    </recommendedName>
</protein>
<name>A0A1L4CY44_9BACT</name>
<dbReference type="EMBL" id="CP017834">
    <property type="protein sequence ID" value="APJ02881.1"/>
    <property type="molecule type" value="Genomic_DNA"/>
</dbReference>
<keyword evidence="3" id="KW-1185">Reference proteome</keyword>
<dbReference type="InterPro" id="IPR025103">
    <property type="entry name" value="DUF4011"/>
</dbReference>
<reference evidence="2 3" key="1">
    <citation type="submission" date="2016-10" db="EMBL/GenBank/DDBJ databases">
        <title>Silvanigrella aquatica sp. nov., isolated from a freshwater lake located in the Black Forest, Germany, description of Silvanigrellaceae fam. nov., Silvanigrellales ord. nov., reclassification of the order Bdellovibrionales in the class Oligoflexia, reclassification of the families Bacteriovoracaceae and Halobacteriovoraceae in the new order Bacteriovoracales ord. nov., and reclassification of the family Pseudobacteriovoracaceae in the order Oligoflexiales.</title>
        <authorList>
            <person name="Hahn M.W."/>
            <person name="Schmidt J."/>
            <person name="Koll U."/>
            <person name="Rohde M."/>
            <person name="Verbag S."/>
            <person name="Pitt A."/>
            <person name="Nakai R."/>
            <person name="Naganuma T."/>
            <person name="Lang E."/>
        </authorList>
    </citation>
    <scope>NUCLEOTIDE SEQUENCE [LARGE SCALE GENOMIC DNA]</scope>
    <source>
        <strain evidence="2 3">MWH-Nonnen-W8red</strain>
    </source>
</reference>